<keyword evidence="1" id="KW-0812">Transmembrane</keyword>
<evidence type="ECO:0000313" key="2">
    <source>
        <dbReference type="EMBL" id="NYJ00203.1"/>
    </source>
</evidence>
<organism evidence="2 3">
    <name type="scientific">Nocardioides thalensis</name>
    <dbReference type="NCBI Taxonomy" id="1914755"/>
    <lineage>
        <taxon>Bacteria</taxon>
        <taxon>Bacillati</taxon>
        <taxon>Actinomycetota</taxon>
        <taxon>Actinomycetes</taxon>
        <taxon>Propionibacteriales</taxon>
        <taxon>Nocardioidaceae</taxon>
        <taxon>Nocardioides</taxon>
    </lineage>
</organism>
<keyword evidence="1" id="KW-1133">Transmembrane helix</keyword>
<proteinExistence type="predicted"/>
<gene>
    <name evidence="2" type="ORF">HNR19_000901</name>
</gene>
<feature type="transmembrane region" description="Helical" evidence="1">
    <location>
        <begin position="27"/>
        <end position="47"/>
    </location>
</feature>
<evidence type="ECO:0000256" key="1">
    <source>
        <dbReference type="SAM" id="Phobius"/>
    </source>
</evidence>
<feature type="transmembrane region" description="Helical" evidence="1">
    <location>
        <begin position="76"/>
        <end position="99"/>
    </location>
</feature>
<keyword evidence="1" id="KW-0472">Membrane</keyword>
<comment type="caution">
    <text evidence="2">The sequence shown here is derived from an EMBL/GenBank/DDBJ whole genome shotgun (WGS) entry which is preliminary data.</text>
</comment>
<evidence type="ECO:0000313" key="3">
    <source>
        <dbReference type="Proteomes" id="UP000530424"/>
    </source>
</evidence>
<dbReference type="EMBL" id="JACCFP010000001">
    <property type="protein sequence ID" value="NYJ00203.1"/>
    <property type="molecule type" value="Genomic_DNA"/>
</dbReference>
<dbReference type="Proteomes" id="UP000530424">
    <property type="component" value="Unassembled WGS sequence"/>
</dbReference>
<dbReference type="AlphaFoldDB" id="A0A853C1H3"/>
<accession>A0A853C1H3</accession>
<name>A0A853C1H3_9ACTN</name>
<protein>
    <submittedName>
        <fullName evidence="2">Uncharacterized protein</fullName>
    </submittedName>
</protein>
<feature type="transmembrane region" description="Helical" evidence="1">
    <location>
        <begin position="106"/>
        <end position="125"/>
    </location>
</feature>
<reference evidence="2 3" key="1">
    <citation type="submission" date="2020-07" db="EMBL/GenBank/DDBJ databases">
        <title>Sequencing the genomes of 1000 actinobacteria strains.</title>
        <authorList>
            <person name="Klenk H.-P."/>
        </authorList>
    </citation>
    <scope>NUCLEOTIDE SEQUENCE [LARGE SCALE GENOMIC DNA]</scope>
    <source>
        <strain evidence="2 3">DSM 103833</strain>
    </source>
</reference>
<feature type="transmembrane region" description="Helical" evidence="1">
    <location>
        <begin position="131"/>
        <end position="156"/>
    </location>
</feature>
<keyword evidence="3" id="KW-1185">Reference proteome</keyword>
<dbReference type="RefSeq" id="WP_179666829.1">
    <property type="nucleotide sequence ID" value="NZ_JACCFP010000001.1"/>
</dbReference>
<feature type="transmembrane region" description="Helical" evidence="1">
    <location>
        <begin position="168"/>
        <end position="190"/>
    </location>
</feature>
<sequence>MSDWLPEPPEVEPRAERAAPKPPSVRNIVITLVCITLLGVCLAWAFLSMRAVMGVGGSCASGGPYEIATPCPDGSWLIAIAIPVLIIAAMSGSGFASTIGAPNQLFVMWAVLFGALGWNFFEFAFEDGVSISFLVCGVLFWGMALPAWWGIGVAFVKLLRNEPRQLGWWAAYAVLLACGAFLGLAVYVLAS</sequence>